<dbReference type="InterPro" id="IPR003673">
    <property type="entry name" value="CoA-Trfase_fam_III"/>
</dbReference>
<dbReference type="Pfam" id="PF02515">
    <property type="entry name" value="CoA_transf_3"/>
    <property type="match status" value="1"/>
</dbReference>
<comment type="caution">
    <text evidence="2">The sequence shown here is derived from an EMBL/GenBank/DDBJ whole genome shotgun (WGS) entry which is preliminary data.</text>
</comment>
<name>A0ABU0BYU2_9HYPH</name>
<evidence type="ECO:0000256" key="1">
    <source>
        <dbReference type="ARBA" id="ARBA00022679"/>
    </source>
</evidence>
<accession>A0ABU0BYU2</accession>
<dbReference type="InterPro" id="IPR050483">
    <property type="entry name" value="CoA-transferase_III_domain"/>
</dbReference>
<dbReference type="PANTHER" id="PTHR48207:SF3">
    <property type="entry name" value="SUCCINATE--HYDROXYMETHYLGLUTARATE COA-TRANSFERASE"/>
    <property type="match status" value="1"/>
</dbReference>
<protein>
    <submittedName>
        <fullName evidence="2">Crotonobetainyl-CoA:carnitine CoA-transferase CaiB-like acyl-CoA transferase</fullName>
    </submittedName>
</protein>
<dbReference type="PANTHER" id="PTHR48207">
    <property type="entry name" value="SUCCINATE--HYDROXYMETHYLGLUTARATE COA-TRANSFERASE"/>
    <property type="match status" value="1"/>
</dbReference>
<proteinExistence type="predicted"/>
<dbReference type="InterPro" id="IPR044855">
    <property type="entry name" value="CoA-Trfase_III_dom3_sf"/>
</dbReference>
<dbReference type="Gene3D" id="3.40.50.10540">
    <property type="entry name" value="Crotonobetainyl-coa:carnitine coa-transferase, domain 1"/>
    <property type="match status" value="1"/>
</dbReference>
<sequence length="187" mass="19549">MDLTGEPDGEPQKVGVAWIDILTGLYGVIGIQAALAERERSGHGQHVDLSLFDFGVSALANQGMNFLAGGLVPHRMGNAHPNIVPYQVFPAADGTIIIACGNDRQFASVCTVLGLGAIAGDPTYATNPARGGNRKTLEGIISEKTRLRTKQDLFFALEGAGVPGGAINTVKEAIADSQVSSHLNRSV</sequence>
<keyword evidence="1" id="KW-0808">Transferase</keyword>
<dbReference type="InterPro" id="IPR023606">
    <property type="entry name" value="CoA-Trfase_III_dom_1_sf"/>
</dbReference>
<organism evidence="2 3">
    <name type="scientific">Pararhizobium capsulatum DSM 1112</name>
    <dbReference type="NCBI Taxonomy" id="1121113"/>
    <lineage>
        <taxon>Bacteria</taxon>
        <taxon>Pseudomonadati</taxon>
        <taxon>Pseudomonadota</taxon>
        <taxon>Alphaproteobacteria</taxon>
        <taxon>Hyphomicrobiales</taxon>
        <taxon>Rhizobiaceae</taxon>
        <taxon>Rhizobium/Agrobacterium group</taxon>
        <taxon>Pararhizobium</taxon>
    </lineage>
</organism>
<dbReference type="SUPFAM" id="SSF89796">
    <property type="entry name" value="CoA-transferase family III (CaiB/BaiF)"/>
    <property type="match status" value="1"/>
</dbReference>
<evidence type="ECO:0000313" key="3">
    <source>
        <dbReference type="Proteomes" id="UP001230207"/>
    </source>
</evidence>
<reference evidence="2 3" key="1">
    <citation type="submission" date="2023-07" db="EMBL/GenBank/DDBJ databases">
        <title>Genomic Encyclopedia of Type Strains, Phase IV (KMG-IV): sequencing the most valuable type-strain genomes for metagenomic binning, comparative biology and taxonomic classification.</title>
        <authorList>
            <person name="Goeker M."/>
        </authorList>
    </citation>
    <scope>NUCLEOTIDE SEQUENCE [LARGE SCALE GENOMIC DNA]</scope>
    <source>
        <strain evidence="2 3">DSM 1112</strain>
    </source>
</reference>
<dbReference type="EMBL" id="JAUSVF010000003">
    <property type="protein sequence ID" value="MDQ0323431.1"/>
    <property type="molecule type" value="Genomic_DNA"/>
</dbReference>
<dbReference type="Gene3D" id="3.30.1540.10">
    <property type="entry name" value="formyl-coa transferase, domain 3"/>
    <property type="match status" value="1"/>
</dbReference>
<dbReference type="Proteomes" id="UP001230207">
    <property type="component" value="Unassembled WGS sequence"/>
</dbReference>
<evidence type="ECO:0000313" key="2">
    <source>
        <dbReference type="EMBL" id="MDQ0323431.1"/>
    </source>
</evidence>
<keyword evidence="3" id="KW-1185">Reference proteome</keyword>
<gene>
    <name evidence="2" type="ORF">QO002_005637</name>
</gene>